<comment type="caution">
    <text evidence="1">The sequence shown here is derived from an EMBL/GenBank/DDBJ whole genome shotgun (WGS) entry which is preliminary data.</text>
</comment>
<accession>A0ABV6CLP9</accession>
<dbReference type="Proteomes" id="UP001589795">
    <property type="component" value="Unassembled WGS sequence"/>
</dbReference>
<proteinExistence type="predicted"/>
<protein>
    <submittedName>
        <fullName evidence="1">Uncharacterized protein</fullName>
    </submittedName>
</protein>
<sequence>MAETSDPMRDVMANWSARIVAQKAAFSEIRFGEDGYFQRAVKAVTPMLESALWAKPSGDQIGRAFLEVLPTLLRSEETQRTNESFEQLITKSETDFRSFQELEYHALNPINLRQYPALADWQRKVFLGAAKPPARRGQHPNVNFSRDSAICTAIKRLKSLGFKAYRNKASPNISACDVVAEALGKCGQSLSYDGVARIWENQDTVKAGAGGKDLAEGLAEQLLAFLSETKRT</sequence>
<dbReference type="RefSeq" id="WP_265505994.1">
    <property type="nucleotide sequence ID" value="NZ_JAOTBE010000007.1"/>
</dbReference>
<organism evidence="1 2">
    <name type="scientific">Paracoccus rhizosphaerae</name>
    <dbReference type="NCBI Taxonomy" id="1133347"/>
    <lineage>
        <taxon>Bacteria</taxon>
        <taxon>Pseudomonadati</taxon>
        <taxon>Pseudomonadota</taxon>
        <taxon>Alphaproteobacteria</taxon>
        <taxon>Rhodobacterales</taxon>
        <taxon>Paracoccaceae</taxon>
        <taxon>Paracoccus</taxon>
    </lineage>
</organism>
<evidence type="ECO:0000313" key="1">
    <source>
        <dbReference type="EMBL" id="MFC0200151.1"/>
    </source>
</evidence>
<reference evidence="1 2" key="1">
    <citation type="submission" date="2024-09" db="EMBL/GenBank/DDBJ databases">
        <authorList>
            <person name="Sun Q."/>
            <person name="Mori K."/>
        </authorList>
    </citation>
    <scope>NUCLEOTIDE SEQUENCE [LARGE SCALE GENOMIC DNA]</scope>
    <source>
        <strain evidence="1 2">CCM 7904</strain>
    </source>
</reference>
<dbReference type="EMBL" id="JBHLWQ010000064">
    <property type="protein sequence ID" value="MFC0200151.1"/>
    <property type="molecule type" value="Genomic_DNA"/>
</dbReference>
<gene>
    <name evidence="1" type="ORF">ACFFIZ_07400</name>
</gene>
<name>A0ABV6CLP9_9RHOB</name>
<evidence type="ECO:0000313" key="2">
    <source>
        <dbReference type="Proteomes" id="UP001589795"/>
    </source>
</evidence>
<keyword evidence="2" id="KW-1185">Reference proteome</keyword>